<keyword evidence="8" id="KW-1185">Reference proteome</keyword>
<dbReference type="Pfam" id="PF00618">
    <property type="entry name" value="RasGEF_N"/>
    <property type="match status" value="1"/>
</dbReference>
<feature type="domain" description="Ras-GEF" evidence="4">
    <location>
        <begin position="227"/>
        <end position="491"/>
    </location>
</feature>
<dbReference type="InterPro" id="IPR000159">
    <property type="entry name" value="RA_dom"/>
</dbReference>
<dbReference type="InterPro" id="IPR001895">
    <property type="entry name" value="RASGEF_cat_dom"/>
</dbReference>
<dbReference type="PROSITE" id="PS50009">
    <property type="entry name" value="RASGEF_CAT"/>
    <property type="match status" value="1"/>
</dbReference>
<proteinExistence type="predicted"/>
<dbReference type="SUPFAM" id="SSF48366">
    <property type="entry name" value="Ras GEF"/>
    <property type="match status" value="1"/>
</dbReference>
<dbReference type="SMART" id="SM00229">
    <property type="entry name" value="RasGEFN"/>
    <property type="match status" value="1"/>
</dbReference>
<evidence type="ECO:0000256" key="3">
    <source>
        <dbReference type="SAM" id="MobiDB-lite"/>
    </source>
</evidence>
<feature type="domain" description="Ras-associating" evidence="5">
    <location>
        <begin position="611"/>
        <end position="698"/>
    </location>
</feature>
<dbReference type="Proteomes" id="UP001166052">
    <property type="component" value="Unassembled WGS sequence"/>
</dbReference>
<evidence type="ECO:0000313" key="7">
    <source>
        <dbReference type="EMBL" id="MBN3289312.1"/>
    </source>
</evidence>
<sequence length="725" mass="81483">MNAPSGHGQSKPTRMGKEITMNPVQEWGEEVENDAVYSITLRRVPVKPSQTADLSCDCGFVQYRTTKERTLKAGTLDKLVAHLLEPNADPTFTHVFLSMYRAFTETKTVLELLLDRDPRVGVNNEEENGHWTDSGESDRTLKCLLQLWLDEYREDFRDPPSHACLHALCAYLRQDPQYREVTLQAEAVLQRFRQDDCCQTEAITFKVGADEVDVCNSSERPDILSFPSRDIAEQFTIMDADLFAKVHPFQCLGCVWSQRDKKEKKHRAPTIKATIQQFNRVTNCVIGTLLSDPGNLRPLCRARIVEKWIQVAQECMLLRNFTSLRAILSALQSNPVYRLKRTWAAVSRDSLVILDQLSKFFDDENCPLTTKEALLKDPDSQSECDGNPNCPKRSSLCQLADPCTGTVPYLGTYLTILTMLDTALPDTLEGGLINFEKRRREFEILSRIKQLQATCCQYELSLHPEIAVWLQSYRMLSEQESHELSREVEPPLDPCPGSPRLWSHRKLVKKLSGLIMGSEGSASRAFLDQVSISLSGSSGSEVDDVSAPQSPVRKNEKLLDSPCQEGSDDVFVGPDSPGPSPSLSPVSAKLEDKQRSSSSSSLPVYNQQIDDSCIVRVSMGWDNGNLYKSILLTSQDKTAHVIQRALEKHNVEGTRLEDFQLCQVIGEGRELVIPDKANVFYAMCTSANYDFILRCKGRDNRAPPSPSTGRSYQSWLVPWLTASKE</sequence>
<dbReference type="SUPFAM" id="SSF54236">
    <property type="entry name" value="Ubiquitin-like"/>
    <property type="match status" value="1"/>
</dbReference>
<dbReference type="InterPro" id="IPR029071">
    <property type="entry name" value="Ubiquitin-like_domsf"/>
</dbReference>
<dbReference type="Pfam" id="PF00788">
    <property type="entry name" value="RA"/>
    <property type="match status" value="1"/>
</dbReference>
<evidence type="ECO:0000256" key="1">
    <source>
        <dbReference type="ARBA" id="ARBA00022658"/>
    </source>
</evidence>
<dbReference type="PROSITE" id="PS50200">
    <property type="entry name" value="RA"/>
    <property type="match status" value="1"/>
</dbReference>
<dbReference type="CDD" id="cd00155">
    <property type="entry name" value="RasGEF"/>
    <property type="match status" value="1"/>
</dbReference>
<dbReference type="InterPro" id="IPR000651">
    <property type="entry name" value="Ras-like_Gua-exchang_fac_N"/>
</dbReference>
<gene>
    <name evidence="7" type="primary">Rgl1_1</name>
    <name evidence="7" type="ORF">GTO92_0021228</name>
</gene>
<dbReference type="InterPro" id="IPR008937">
    <property type="entry name" value="Ras-like_GEF"/>
</dbReference>
<feature type="non-terminal residue" evidence="7">
    <location>
        <position position="1"/>
    </location>
</feature>
<dbReference type="Gene3D" id="1.10.840.10">
    <property type="entry name" value="Ras guanine-nucleotide exchange factors catalytic domain"/>
    <property type="match status" value="1"/>
</dbReference>
<dbReference type="InterPro" id="IPR023578">
    <property type="entry name" value="Ras_GEF_dom_sf"/>
</dbReference>
<dbReference type="SMART" id="SM00314">
    <property type="entry name" value="RA"/>
    <property type="match status" value="1"/>
</dbReference>
<dbReference type="PANTHER" id="PTHR23113:SF220">
    <property type="entry name" value="RAL GUANINE NUCLEOTIDE DISSOCIATION STIMULATOR-LIKE 3"/>
    <property type="match status" value="1"/>
</dbReference>
<accession>A0ABS2YTK5</accession>
<organism evidence="7 8">
    <name type="scientific">Polypterus senegalus</name>
    <name type="common">Senegal bichir</name>
    <dbReference type="NCBI Taxonomy" id="55291"/>
    <lineage>
        <taxon>Eukaryota</taxon>
        <taxon>Metazoa</taxon>
        <taxon>Chordata</taxon>
        <taxon>Craniata</taxon>
        <taxon>Vertebrata</taxon>
        <taxon>Euteleostomi</taxon>
        <taxon>Actinopterygii</taxon>
        <taxon>Polypteriformes</taxon>
        <taxon>Polypteridae</taxon>
        <taxon>Polypterus</taxon>
    </lineage>
</organism>
<dbReference type="PANTHER" id="PTHR23113">
    <property type="entry name" value="GUANINE NUCLEOTIDE EXCHANGE FACTOR"/>
    <property type="match status" value="1"/>
</dbReference>
<evidence type="ECO:0000313" key="8">
    <source>
        <dbReference type="Proteomes" id="UP001166052"/>
    </source>
</evidence>
<dbReference type="PROSITE" id="PS50212">
    <property type="entry name" value="RASGEF_NTER"/>
    <property type="match status" value="1"/>
</dbReference>
<comment type="caution">
    <text evidence="7">The sequence shown here is derived from an EMBL/GenBank/DDBJ whole genome shotgun (WGS) entry which is preliminary data.</text>
</comment>
<dbReference type="Gene3D" id="3.10.20.90">
    <property type="entry name" value="Phosphatidylinositol 3-kinase Catalytic Subunit, Chain A, domain 1"/>
    <property type="match status" value="1"/>
</dbReference>
<dbReference type="EMBL" id="JAAWVN010002171">
    <property type="protein sequence ID" value="MBN3289312.1"/>
    <property type="molecule type" value="Genomic_DNA"/>
</dbReference>
<feature type="domain" description="N-terminal Ras-GEF" evidence="6">
    <location>
        <begin position="67"/>
        <end position="193"/>
    </location>
</feature>
<evidence type="ECO:0000259" key="6">
    <source>
        <dbReference type="PROSITE" id="PS50212"/>
    </source>
</evidence>
<name>A0ABS2YTK5_POLSE</name>
<reference evidence="7" key="1">
    <citation type="journal article" date="2021" name="Cell">
        <title>Tracing the genetic footprints of vertebrate landing in non-teleost ray-finned fishes.</title>
        <authorList>
            <person name="Bi X."/>
            <person name="Wang K."/>
            <person name="Yang L."/>
            <person name="Pan H."/>
            <person name="Jiang H."/>
            <person name="Wei Q."/>
            <person name="Fang M."/>
            <person name="Yu H."/>
            <person name="Zhu C."/>
            <person name="Cai Y."/>
            <person name="He Y."/>
            <person name="Gan X."/>
            <person name="Zeng H."/>
            <person name="Yu D."/>
            <person name="Zhu Y."/>
            <person name="Jiang H."/>
            <person name="Qiu Q."/>
            <person name="Yang H."/>
            <person name="Zhang Y.E."/>
            <person name="Wang W."/>
            <person name="Zhu M."/>
            <person name="He S."/>
            <person name="Zhang G."/>
        </authorList>
    </citation>
    <scope>NUCLEOTIDE SEQUENCE</scope>
    <source>
        <strain evidence="7">Bchr_001</strain>
    </source>
</reference>
<dbReference type="Gene3D" id="1.20.870.10">
    <property type="entry name" value="Son of sevenless (SoS) protein Chain: S domain 1"/>
    <property type="match status" value="1"/>
</dbReference>
<evidence type="ECO:0000259" key="5">
    <source>
        <dbReference type="PROSITE" id="PS50200"/>
    </source>
</evidence>
<feature type="non-terminal residue" evidence="7">
    <location>
        <position position="725"/>
    </location>
</feature>
<evidence type="ECO:0000256" key="2">
    <source>
        <dbReference type="PROSITE-ProRule" id="PRU00168"/>
    </source>
</evidence>
<dbReference type="Pfam" id="PF00617">
    <property type="entry name" value="RasGEF"/>
    <property type="match status" value="1"/>
</dbReference>
<evidence type="ECO:0000259" key="4">
    <source>
        <dbReference type="PROSITE" id="PS50009"/>
    </source>
</evidence>
<feature type="region of interest" description="Disordered" evidence="3">
    <location>
        <begin position="536"/>
        <end position="603"/>
    </location>
</feature>
<dbReference type="CDD" id="cd06224">
    <property type="entry name" value="REM"/>
    <property type="match status" value="1"/>
</dbReference>
<protein>
    <submittedName>
        <fullName evidence="7">RGL1 protein</fullName>
    </submittedName>
</protein>
<dbReference type="SMART" id="SM00147">
    <property type="entry name" value="RasGEF"/>
    <property type="match status" value="1"/>
</dbReference>
<dbReference type="InterPro" id="IPR036964">
    <property type="entry name" value="RASGEF_cat_dom_sf"/>
</dbReference>
<keyword evidence="1 2" id="KW-0344">Guanine-nucleotide releasing factor</keyword>